<evidence type="ECO:0000313" key="2">
    <source>
        <dbReference type="Proteomes" id="UP000828048"/>
    </source>
</evidence>
<sequence length="116" mass="12932">MIVEARKVTIVRLQSHWNTGLAATRPGTKPRNHVRSVVACGHTSTREIPALESPDDLTEVIAADDRELIRRVRKREWAVVLRHPETIPKVWGHGPRLVVAQSSDLVSDTDLGCRDG</sequence>
<evidence type="ECO:0000313" key="1">
    <source>
        <dbReference type="EMBL" id="KAH7855400.1"/>
    </source>
</evidence>
<dbReference type="Proteomes" id="UP000828048">
    <property type="component" value="Chromosome 11"/>
</dbReference>
<name>A0ACB7YPE7_9ERIC</name>
<organism evidence="1 2">
    <name type="scientific">Vaccinium darrowii</name>
    <dbReference type="NCBI Taxonomy" id="229202"/>
    <lineage>
        <taxon>Eukaryota</taxon>
        <taxon>Viridiplantae</taxon>
        <taxon>Streptophyta</taxon>
        <taxon>Embryophyta</taxon>
        <taxon>Tracheophyta</taxon>
        <taxon>Spermatophyta</taxon>
        <taxon>Magnoliopsida</taxon>
        <taxon>eudicotyledons</taxon>
        <taxon>Gunneridae</taxon>
        <taxon>Pentapetalae</taxon>
        <taxon>asterids</taxon>
        <taxon>Ericales</taxon>
        <taxon>Ericaceae</taxon>
        <taxon>Vaccinioideae</taxon>
        <taxon>Vaccinieae</taxon>
        <taxon>Vaccinium</taxon>
    </lineage>
</organism>
<reference evidence="1 2" key="1">
    <citation type="journal article" date="2021" name="Hortic Res">
        <title>High-quality reference genome and annotation aids understanding of berry development for evergreen blueberry (Vaccinium darrowii).</title>
        <authorList>
            <person name="Yu J."/>
            <person name="Hulse-Kemp A.M."/>
            <person name="Babiker E."/>
            <person name="Staton M."/>
        </authorList>
    </citation>
    <scope>NUCLEOTIDE SEQUENCE [LARGE SCALE GENOMIC DNA]</scope>
    <source>
        <strain evidence="2">cv. NJ 8807/NJ 8810</strain>
        <tissue evidence="1">Young leaf</tissue>
    </source>
</reference>
<keyword evidence="2" id="KW-1185">Reference proteome</keyword>
<proteinExistence type="predicted"/>
<accession>A0ACB7YPE7</accession>
<comment type="caution">
    <text evidence="1">The sequence shown here is derived from an EMBL/GenBank/DDBJ whole genome shotgun (WGS) entry which is preliminary data.</text>
</comment>
<dbReference type="EMBL" id="CM037161">
    <property type="protein sequence ID" value="KAH7855400.1"/>
    <property type="molecule type" value="Genomic_DNA"/>
</dbReference>
<gene>
    <name evidence="1" type="ORF">Vadar_024367</name>
</gene>
<protein>
    <submittedName>
        <fullName evidence="1">Uncharacterized protein</fullName>
    </submittedName>
</protein>